<feature type="compositionally biased region" description="Basic and acidic residues" evidence="1">
    <location>
        <begin position="52"/>
        <end position="76"/>
    </location>
</feature>
<reference evidence="2" key="1">
    <citation type="submission" date="2023-07" db="EMBL/GenBank/DDBJ databases">
        <title>draft genome sequence of fig (Ficus carica).</title>
        <authorList>
            <person name="Takahashi T."/>
            <person name="Nishimura K."/>
        </authorList>
    </citation>
    <scope>NUCLEOTIDE SEQUENCE</scope>
</reference>
<proteinExistence type="predicted"/>
<name>A0AA88DP97_FICCA</name>
<keyword evidence="3" id="KW-1185">Reference proteome</keyword>
<feature type="compositionally biased region" description="Acidic residues" evidence="1">
    <location>
        <begin position="25"/>
        <end position="51"/>
    </location>
</feature>
<evidence type="ECO:0000313" key="2">
    <source>
        <dbReference type="EMBL" id="GMN59042.1"/>
    </source>
</evidence>
<dbReference type="AlphaFoldDB" id="A0AA88DP97"/>
<comment type="caution">
    <text evidence="2">The sequence shown here is derived from an EMBL/GenBank/DDBJ whole genome shotgun (WGS) entry which is preliminary data.</text>
</comment>
<gene>
    <name evidence="2" type="ORF">TIFTF001_028137</name>
</gene>
<evidence type="ECO:0000256" key="1">
    <source>
        <dbReference type="SAM" id="MobiDB-lite"/>
    </source>
</evidence>
<accession>A0AA88DP97</accession>
<sequence length="110" mass="12816">MGRSEKEKEMMEIDLSLKIDHPREEEDEEDDGDNNDDDVEEKDDEEEEEIQREDQEIRDEQELIEIVHAKNTKEQAEATAVSCATNGDEPDERRKQGLEESGRADNKRLL</sequence>
<evidence type="ECO:0000313" key="3">
    <source>
        <dbReference type="Proteomes" id="UP001187192"/>
    </source>
</evidence>
<feature type="region of interest" description="Disordered" evidence="1">
    <location>
        <begin position="1"/>
        <end position="110"/>
    </location>
</feature>
<dbReference type="Proteomes" id="UP001187192">
    <property type="component" value="Unassembled WGS sequence"/>
</dbReference>
<dbReference type="EMBL" id="BTGU01000083">
    <property type="protein sequence ID" value="GMN59042.1"/>
    <property type="molecule type" value="Genomic_DNA"/>
</dbReference>
<organism evidence="2 3">
    <name type="scientific">Ficus carica</name>
    <name type="common">Common fig</name>
    <dbReference type="NCBI Taxonomy" id="3494"/>
    <lineage>
        <taxon>Eukaryota</taxon>
        <taxon>Viridiplantae</taxon>
        <taxon>Streptophyta</taxon>
        <taxon>Embryophyta</taxon>
        <taxon>Tracheophyta</taxon>
        <taxon>Spermatophyta</taxon>
        <taxon>Magnoliopsida</taxon>
        <taxon>eudicotyledons</taxon>
        <taxon>Gunneridae</taxon>
        <taxon>Pentapetalae</taxon>
        <taxon>rosids</taxon>
        <taxon>fabids</taxon>
        <taxon>Rosales</taxon>
        <taxon>Moraceae</taxon>
        <taxon>Ficeae</taxon>
        <taxon>Ficus</taxon>
    </lineage>
</organism>
<feature type="compositionally biased region" description="Basic and acidic residues" evidence="1">
    <location>
        <begin position="91"/>
        <end position="110"/>
    </location>
</feature>
<protein>
    <submittedName>
        <fullName evidence="2">Uncharacterized protein</fullName>
    </submittedName>
</protein>
<feature type="compositionally biased region" description="Basic and acidic residues" evidence="1">
    <location>
        <begin position="1"/>
        <end position="24"/>
    </location>
</feature>